<sequence>MNTMQQLVYTLTLLPALAEAIYRCNLRIVPPTCHQHTQALGLNSVRPERRLLFTFDAGEALAKLGVTGKVFGTEVKGFGLLAPDFLYNDSCTKVAKHSMLIGTILSVIVYYTMISKRRQSIRTIKKMTIAGSIIALLLLTPYIYFDVMDIKQSAVRQPFAMSVIMITFRVIEAAFGFAPEGVTTSLGIYMIYFAFSGCEFIFDAKTSKPVKASAYDIFQSLWRLLRVGIINTLFFSYVFSSL</sequence>
<protein>
    <submittedName>
        <fullName evidence="3">Uncharacterized protein</fullName>
    </submittedName>
</protein>
<organism evidence="3 4">
    <name type="scientific">Skeletonema marinoi</name>
    <dbReference type="NCBI Taxonomy" id="267567"/>
    <lineage>
        <taxon>Eukaryota</taxon>
        <taxon>Sar</taxon>
        <taxon>Stramenopiles</taxon>
        <taxon>Ochrophyta</taxon>
        <taxon>Bacillariophyta</taxon>
        <taxon>Coscinodiscophyceae</taxon>
        <taxon>Thalassiosirophycidae</taxon>
        <taxon>Thalassiosirales</taxon>
        <taxon>Skeletonemataceae</taxon>
        <taxon>Skeletonema</taxon>
        <taxon>Skeletonema marinoi-dohrnii complex</taxon>
    </lineage>
</organism>
<feature type="transmembrane region" description="Helical" evidence="1">
    <location>
        <begin position="185"/>
        <end position="202"/>
    </location>
</feature>
<feature type="transmembrane region" description="Helical" evidence="1">
    <location>
        <begin position="97"/>
        <end position="115"/>
    </location>
</feature>
<name>A0AAD9DDF6_9STRA</name>
<feature type="chain" id="PRO_5042235015" evidence="2">
    <location>
        <begin position="19"/>
        <end position="242"/>
    </location>
</feature>
<evidence type="ECO:0000313" key="4">
    <source>
        <dbReference type="Proteomes" id="UP001224775"/>
    </source>
</evidence>
<evidence type="ECO:0000256" key="1">
    <source>
        <dbReference type="SAM" id="Phobius"/>
    </source>
</evidence>
<reference evidence="3" key="1">
    <citation type="submission" date="2023-06" db="EMBL/GenBank/DDBJ databases">
        <title>Survivors Of The Sea: Transcriptome response of Skeletonema marinoi to long-term dormancy.</title>
        <authorList>
            <person name="Pinder M.I.M."/>
            <person name="Kourtchenko O."/>
            <person name="Robertson E.K."/>
            <person name="Larsson T."/>
            <person name="Maumus F."/>
            <person name="Osuna-Cruz C.M."/>
            <person name="Vancaester E."/>
            <person name="Stenow R."/>
            <person name="Vandepoele K."/>
            <person name="Ploug H."/>
            <person name="Bruchert V."/>
            <person name="Godhe A."/>
            <person name="Topel M."/>
        </authorList>
    </citation>
    <scope>NUCLEOTIDE SEQUENCE</scope>
    <source>
        <strain evidence="3">R05AC</strain>
    </source>
</reference>
<comment type="caution">
    <text evidence="3">The sequence shown here is derived from an EMBL/GenBank/DDBJ whole genome shotgun (WGS) entry which is preliminary data.</text>
</comment>
<keyword evidence="4" id="KW-1185">Reference proteome</keyword>
<dbReference type="AlphaFoldDB" id="A0AAD9DDF6"/>
<evidence type="ECO:0000256" key="2">
    <source>
        <dbReference type="SAM" id="SignalP"/>
    </source>
</evidence>
<keyword evidence="1" id="KW-0812">Transmembrane</keyword>
<accession>A0AAD9DDF6</accession>
<evidence type="ECO:0000313" key="3">
    <source>
        <dbReference type="EMBL" id="KAK1741974.1"/>
    </source>
</evidence>
<gene>
    <name evidence="3" type="ORF">QTG54_007547</name>
</gene>
<proteinExistence type="predicted"/>
<dbReference type="Proteomes" id="UP001224775">
    <property type="component" value="Unassembled WGS sequence"/>
</dbReference>
<feature type="signal peptide" evidence="2">
    <location>
        <begin position="1"/>
        <end position="18"/>
    </location>
</feature>
<keyword evidence="1" id="KW-0472">Membrane</keyword>
<dbReference type="EMBL" id="JATAAI010000012">
    <property type="protein sequence ID" value="KAK1741974.1"/>
    <property type="molecule type" value="Genomic_DNA"/>
</dbReference>
<feature type="transmembrane region" description="Helical" evidence="1">
    <location>
        <begin position="157"/>
        <end position="178"/>
    </location>
</feature>
<feature type="transmembrane region" description="Helical" evidence="1">
    <location>
        <begin position="127"/>
        <end position="145"/>
    </location>
</feature>
<keyword evidence="1" id="KW-1133">Transmembrane helix</keyword>
<keyword evidence="2" id="KW-0732">Signal</keyword>
<feature type="transmembrane region" description="Helical" evidence="1">
    <location>
        <begin position="222"/>
        <end position="240"/>
    </location>
</feature>